<dbReference type="EMBL" id="MU004189">
    <property type="protein sequence ID" value="KAF2495725.1"/>
    <property type="molecule type" value="Genomic_DNA"/>
</dbReference>
<evidence type="ECO:0000313" key="2">
    <source>
        <dbReference type="EMBL" id="KAF2495725.1"/>
    </source>
</evidence>
<dbReference type="AlphaFoldDB" id="A0A6A6QTK1"/>
<name>A0A6A6QTK1_9PEZI</name>
<keyword evidence="3" id="KW-1185">Reference proteome</keyword>
<organism evidence="2 3">
    <name type="scientific">Lophium mytilinum</name>
    <dbReference type="NCBI Taxonomy" id="390894"/>
    <lineage>
        <taxon>Eukaryota</taxon>
        <taxon>Fungi</taxon>
        <taxon>Dikarya</taxon>
        <taxon>Ascomycota</taxon>
        <taxon>Pezizomycotina</taxon>
        <taxon>Dothideomycetes</taxon>
        <taxon>Pleosporomycetidae</taxon>
        <taxon>Mytilinidiales</taxon>
        <taxon>Mytilinidiaceae</taxon>
        <taxon>Lophium</taxon>
    </lineage>
</organism>
<feature type="chain" id="PRO_5025578605" description="Secreted protein" evidence="1">
    <location>
        <begin position="20"/>
        <end position="72"/>
    </location>
</feature>
<proteinExistence type="predicted"/>
<protein>
    <recommendedName>
        <fullName evidence="4">Secreted protein</fullName>
    </recommendedName>
</protein>
<keyword evidence="1" id="KW-0732">Signal</keyword>
<evidence type="ECO:0008006" key="4">
    <source>
        <dbReference type="Google" id="ProtNLM"/>
    </source>
</evidence>
<evidence type="ECO:0000256" key="1">
    <source>
        <dbReference type="SAM" id="SignalP"/>
    </source>
</evidence>
<accession>A0A6A6QTK1</accession>
<gene>
    <name evidence="2" type="ORF">BU16DRAFT_397898</name>
</gene>
<reference evidence="2" key="1">
    <citation type="journal article" date="2020" name="Stud. Mycol.">
        <title>101 Dothideomycetes genomes: a test case for predicting lifestyles and emergence of pathogens.</title>
        <authorList>
            <person name="Haridas S."/>
            <person name="Albert R."/>
            <person name="Binder M."/>
            <person name="Bloem J."/>
            <person name="Labutti K."/>
            <person name="Salamov A."/>
            <person name="Andreopoulos B."/>
            <person name="Baker S."/>
            <person name="Barry K."/>
            <person name="Bills G."/>
            <person name="Bluhm B."/>
            <person name="Cannon C."/>
            <person name="Castanera R."/>
            <person name="Culley D."/>
            <person name="Daum C."/>
            <person name="Ezra D."/>
            <person name="Gonzalez J."/>
            <person name="Henrissat B."/>
            <person name="Kuo A."/>
            <person name="Liang C."/>
            <person name="Lipzen A."/>
            <person name="Lutzoni F."/>
            <person name="Magnuson J."/>
            <person name="Mondo S."/>
            <person name="Nolan M."/>
            <person name="Ohm R."/>
            <person name="Pangilinan J."/>
            <person name="Park H.-J."/>
            <person name="Ramirez L."/>
            <person name="Alfaro M."/>
            <person name="Sun H."/>
            <person name="Tritt A."/>
            <person name="Yoshinaga Y."/>
            <person name="Zwiers L.-H."/>
            <person name="Turgeon B."/>
            <person name="Goodwin S."/>
            <person name="Spatafora J."/>
            <person name="Crous P."/>
            <person name="Grigoriev I."/>
        </authorList>
    </citation>
    <scope>NUCLEOTIDE SEQUENCE</scope>
    <source>
        <strain evidence="2">CBS 269.34</strain>
    </source>
</reference>
<evidence type="ECO:0000313" key="3">
    <source>
        <dbReference type="Proteomes" id="UP000799750"/>
    </source>
</evidence>
<feature type="signal peptide" evidence="1">
    <location>
        <begin position="1"/>
        <end position="19"/>
    </location>
</feature>
<sequence>MGWLLVLLLRVSLAHLVRAWERPGGWAMHKASRNTLLSFRCWLARAICTLPAHRASGPNYHAVCAAIAGAAS</sequence>
<dbReference type="Proteomes" id="UP000799750">
    <property type="component" value="Unassembled WGS sequence"/>
</dbReference>